<dbReference type="CDD" id="cd07041">
    <property type="entry name" value="STAS_RsbR_RsbS_like"/>
    <property type="match status" value="1"/>
</dbReference>
<keyword evidence="4" id="KW-1185">Reference proteome</keyword>
<dbReference type="InterPro" id="IPR002645">
    <property type="entry name" value="STAS_dom"/>
</dbReference>
<dbReference type="InterPro" id="IPR025751">
    <property type="entry name" value="RsbRD_N_dom"/>
</dbReference>
<accession>A0A7X3G303</accession>
<organism evidence="3 4">
    <name type="scientific">Massilia cellulosiltytica</name>
    <dbReference type="NCBI Taxonomy" id="2683234"/>
    <lineage>
        <taxon>Bacteria</taxon>
        <taxon>Pseudomonadati</taxon>
        <taxon>Pseudomonadota</taxon>
        <taxon>Betaproteobacteria</taxon>
        <taxon>Burkholderiales</taxon>
        <taxon>Oxalobacteraceae</taxon>
        <taxon>Telluria group</taxon>
        <taxon>Massilia</taxon>
    </lineage>
</organism>
<dbReference type="InterPro" id="IPR036513">
    <property type="entry name" value="STAS_dom_sf"/>
</dbReference>
<evidence type="ECO:0000313" key="3">
    <source>
        <dbReference type="EMBL" id="MVW62679.1"/>
    </source>
</evidence>
<dbReference type="SUPFAM" id="SSF52091">
    <property type="entry name" value="SpoIIaa-like"/>
    <property type="match status" value="1"/>
</dbReference>
<protein>
    <submittedName>
        <fullName evidence="3">STAS domain-containing protein</fullName>
    </submittedName>
</protein>
<name>A0A7X3G303_9BURK</name>
<evidence type="ECO:0000313" key="4">
    <source>
        <dbReference type="Proteomes" id="UP000443353"/>
    </source>
</evidence>
<dbReference type="AlphaFoldDB" id="A0A7X3G303"/>
<sequence>MTTQDYANRISQLIQDHQADIGSEWIEQLEALTVRSSVVSKDQLRKHCQQFLAAFAQATRGGELQNIDHRSWDEVRDILSEISSTRARNGSTPSETATFVFSLKQPLFTRLNEGFAGDPAALASASWTISSLLDKMGLYTIEVFQRARDQIIVRQQQELLELSTPVVKLWDGILALPLIGTLDSARTQVVMENILQKIVDTGAAIAIIDITGVPTVDTLVAQHLMKTIAAARLMGADCIISGIRPQIAQTIVHLGVNLEDVVTKATLADAFLVALERTGTSVIKRSAHA</sequence>
<gene>
    <name evidence="3" type="ORF">GPY61_22375</name>
</gene>
<proteinExistence type="predicted"/>
<feature type="domain" description="STAS" evidence="2">
    <location>
        <begin position="163"/>
        <end position="274"/>
    </location>
</feature>
<dbReference type="EMBL" id="WSES01000007">
    <property type="protein sequence ID" value="MVW62679.1"/>
    <property type="molecule type" value="Genomic_DNA"/>
</dbReference>
<keyword evidence="1" id="KW-0597">Phosphoprotein</keyword>
<dbReference type="InterPro" id="IPR051932">
    <property type="entry name" value="Bact_StressResp_Reg"/>
</dbReference>
<dbReference type="Proteomes" id="UP000443353">
    <property type="component" value="Unassembled WGS sequence"/>
</dbReference>
<comment type="caution">
    <text evidence="3">The sequence shown here is derived from an EMBL/GenBank/DDBJ whole genome shotgun (WGS) entry which is preliminary data.</text>
</comment>
<evidence type="ECO:0000256" key="1">
    <source>
        <dbReference type="ARBA" id="ARBA00022553"/>
    </source>
</evidence>
<reference evidence="3 4" key="1">
    <citation type="submission" date="2019-12" db="EMBL/GenBank/DDBJ databases">
        <authorList>
            <person name="Li C."/>
            <person name="Zhao J."/>
        </authorList>
    </citation>
    <scope>NUCLEOTIDE SEQUENCE [LARGE SCALE GENOMIC DNA]</scope>
    <source>
        <strain evidence="3 4">NEAU-DD11</strain>
    </source>
</reference>
<dbReference type="Gene3D" id="3.30.750.24">
    <property type="entry name" value="STAS domain"/>
    <property type="match status" value="1"/>
</dbReference>
<dbReference type="PANTHER" id="PTHR33745:SF3">
    <property type="entry name" value="RSBT CO-ANTAGONIST PROTEIN RSBRC"/>
    <property type="match status" value="1"/>
</dbReference>
<dbReference type="PANTHER" id="PTHR33745">
    <property type="entry name" value="RSBT ANTAGONIST PROTEIN RSBS-RELATED"/>
    <property type="match status" value="1"/>
</dbReference>
<dbReference type="Pfam" id="PF14361">
    <property type="entry name" value="RsbRD_N"/>
    <property type="match status" value="1"/>
</dbReference>
<evidence type="ECO:0000259" key="2">
    <source>
        <dbReference type="PROSITE" id="PS50801"/>
    </source>
</evidence>
<dbReference type="RefSeq" id="WP_160410021.1">
    <property type="nucleotide sequence ID" value="NZ_WSES01000007.1"/>
</dbReference>
<dbReference type="Pfam" id="PF01740">
    <property type="entry name" value="STAS"/>
    <property type="match status" value="1"/>
</dbReference>
<dbReference type="PROSITE" id="PS50801">
    <property type="entry name" value="STAS"/>
    <property type="match status" value="1"/>
</dbReference>